<gene>
    <name evidence="1" type="ORF">EZS28_007616</name>
</gene>
<organism evidence="1 2">
    <name type="scientific">Streblomastix strix</name>
    <dbReference type="NCBI Taxonomy" id="222440"/>
    <lineage>
        <taxon>Eukaryota</taxon>
        <taxon>Metamonada</taxon>
        <taxon>Preaxostyla</taxon>
        <taxon>Oxymonadida</taxon>
        <taxon>Streblomastigidae</taxon>
        <taxon>Streblomastix</taxon>
    </lineage>
</organism>
<accession>A0A5J4WQ68</accession>
<protein>
    <submittedName>
        <fullName evidence="1">Uncharacterized protein</fullName>
    </submittedName>
</protein>
<evidence type="ECO:0000313" key="2">
    <source>
        <dbReference type="Proteomes" id="UP000324800"/>
    </source>
</evidence>
<dbReference type="EMBL" id="SNRW01001325">
    <property type="protein sequence ID" value="KAA6396853.1"/>
    <property type="molecule type" value="Genomic_DNA"/>
</dbReference>
<reference evidence="1 2" key="1">
    <citation type="submission" date="2019-03" db="EMBL/GenBank/DDBJ databases">
        <title>Single cell metagenomics reveals metabolic interactions within the superorganism composed of flagellate Streblomastix strix and complex community of Bacteroidetes bacteria on its surface.</title>
        <authorList>
            <person name="Treitli S.C."/>
            <person name="Kolisko M."/>
            <person name="Husnik F."/>
            <person name="Keeling P."/>
            <person name="Hampl V."/>
        </authorList>
    </citation>
    <scope>NUCLEOTIDE SEQUENCE [LARGE SCALE GENOMIC DNA]</scope>
    <source>
        <strain evidence="1">ST1C</strain>
    </source>
</reference>
<comment type="caution">
    <text evidence="1">The sequence shown here is derived from an EMBL/GenBank/DDBJ whole genome shotgun (WGS) entry which is preliminary data.</text>
</comment>
<sequence length="114" mass="13440">MMMFFGKHREIPSSLDNAIDFRHFLTIPVTPEHIIYSEDKWKMVVSTKKGRKRMRHILSRSVIEYDYGNRNNLPNEQQLTILPPPPFGYQHLSQQTSISNHQIPYLDSNSNQNQ</sequence>
<dbReference type="Proteomes" id="UP000324800">
    <property type="component" value="Unassembled WGS sequence"/>
</dbReference>
<feature type="non-terminal residue" evidence="1">
    <location>
        <position position="114"/>
    </location>
</feature>
<proteinExistence type="predicted"/>
<name>A0A5J4WQ68_9EUKA</name>
<dbReference type="AlphaFoldDB" id="A0A5J4WQ68"/>
<evidence type="ECO:0000313" key="1">
    <source>
        <dbReference type="EMBL" id="KAA6396853.1"/>
    </source>
</evidence>